<gene>
    <name evidence="1" type="ORF">T03_17666</name>
</gene>
<evidence type="ECO:0000313" key="2">
    <source>
        <dbReference type="Proteomes" id="UP000054653"/>
    </source>
</evidence>
<dbReference type="OrthoDB" id="6596666at2759"/>
<dbReference type="EMBL" id="JYDI01000085">
    <property type="protein sequence ID" value="KRY53477.1"/>
    <property type="molecule type" value="Genomic_DNA"/>
</dbReference>
<reference evidence="1 2" key="1">
    <citation type="submission" date="2015-01" db="EMBL/GenBank/DDBJ databases">
        <title>Evolution of Trichinella species and genotypes.</title>
        <authorList>
            <person name="Korhonen P.K."/>
            <person name="Edoardo P."/>
            <person name="Giuseppe L.R."/>
            <person name="Gasser R.B."/>
        </authorList>
    </citation>
    <scope>NUCLEOTIDE SEQUENCE [LARGE SCALE GENOMIC DNA]</scope>
    <source>
        <strain evidence="1">ISS120</strain>
    </source>
</reference>
<keyword evidence="2" id="KW-1185">Reference proteome</keyword>
<dbReference type="Proteomes" id="UP000054653">
    <property type="component" value="Unassembled WGS sequence"/>
</dbReference>
<protein>
    <submittedName>
        <fullName evidence="1">Uncharacterized protein</fullName>
    </submittedName>
</protein>
<proteinExistence type="predicted"/>
<organism evidence="1 2">
    <name type="scientific">Trichinella britovi</name>
    <name type="common">Parasitic roundworm</name>
    <dbReference type="NCBI Taxonomy" id="45882"/>
    <lineage>
        <taxon>Eukaryota</taxon>
        <taxon>Metazoa</taxon>
        <taxon>Ecdysozoa</taxon>
        <taxon>Nematoda</taxon>
        <taxon>Enoplea</taxon>
        <taxon>Dorylaimia</taxon>
        <taxon>Trichinellida</taxon>
        <taxon>Trichinellidae</taxon>
        <taxon>Trichinella</taxon>
    </lineage>
</organism>
<dbReference type="AlphaFoldDB" id="A0A0V1CVY8"/>
<evidence type="ECO:0000313" key="1">
    <source>
        <dbReference type="EMBL" id="KRY53477.1"/>
    </source>
</evidence>
<comment type="caution">
    <text evidence="1">The sequence shown here is derived from an EMBL/GenBank/DDBJ whole genome shotgun (WGS) entry which is preliminary data.</text>
</comment>
<name>A0A0V1CVY8_TRIBR</name>
<accession>A0A0V1CVY8</accession>
<sequence length="97" mass="10620">MKSIAEVLKGKIGMNTESAVCFKYAPVTSAETDNIAKWWTESSLLPKNPGTSYEIIGYISMIISLTAKCSVNFHRSQLYISGSQCGRYCPLGFDGTI</sequence>